<feature type="transmembrane region" description="Helical" evidence="7">
    <location>
        <begin position="12"/>
        <end position="29"/>
    </location>
</feature>
<evidence type="ECO:0000256" key="3">
    <source>
        <dbReference type="ARBA" id="ARBA00022989"/>
    </source>
</evidence>
<feature type="region of interest" description="Disordered" evidence="6">
    <location>
        <begin position="294"/>
        <end position="314"/>
    </location>
</feature>
<comment type="caution">
    <text evidence="9">The sequence shown here is derived from an EMBL/GenBank/DDBJ whole genome shotgun (WGS) entry which is preliminary data.</text>
</comment>
<evidence type="ECO:0000259" key="8">
    <source>
        <dbReference type="Pfam" id="PF20684"/>
    </source>
</evidence>
<keyword evidence="3 7" id="KW-1133">Transmembrane helix</keyword>
<sequence length="314" mass="35478">MAVSLTGQVVEIWFLYLIGALMISARIYCRTKLVGLKNYNLDDYLILGVAAIWTAAPVIGHVFVVVAKGRHTSDLTFEERQNMPPEEYHESEYGSKIFLVGLIGYFFIIWVLKFNMLCFYQRVVILGINVNRWKKAGLYFIFSLGFFCMFAAVLRFTLIFHFNQRGVSALWSMREDCVGIVVGQAPLVTPMLRRRFWVNTGFISPGPGEWYPSSRPSRSDELSSGPQISTGRRSTQLSKQSADPYSLPQLGITKLGTESEEEIVRRDSSSMQAPDSSPGRTTAILVEHTVEIESRPGRSDHAAEARTKHWYNVS</sequence>
<comment type="subcellular location">
    <subcellularLocation>
        <location evidence="1">Membrane</location>
        <topology evidence="1">Multi-pass membrane protein</topology>
    </subcellularLocation>
</comment>
<feature type="region of interest" description="Disordered" evidence="6">
    <location>
        <begin position="209"/>
        <end position="281"/>
    </location>
</feature>
<keyword evidence="4 7" id="KW-0472">Membrane</keyword>
<accession>A0ABY0GZY8</accession>
<comment type="similarity">
    <text evidence="5">Belongs to the SAT4 family.</text>
</comment>
<feature type="compositionally biased region" description="Basic and acidic residues" evidence="6">
    <location>
        <begin position="294"/>
        <end position="307"/>
    </location>
</feature>
<evidence type="ECO:0000256" key="2">
    <source>
        <dbReference type="ARBA" id="ARBA00022692"/>
    </source>
</evidence>
<dbReference type="PANTHER" id="PTHR33048:SF47">
    <property type="entry name" value="INTEGRAL MEMBRANE PROTEIN-RELATED"/>
    <property type="match status" value="1"/>
</dbReference>
<evidence type="ECO:0000256" key="5">
    <source>
        <dbReference type="ARBA" id="ARBA00038359"/>
    </source>
</evidence>
<dbReference type="InterPro" id="IPR049326">
    <property type="entry name" value="Rhodopsin_dom_fungi"/>
</dbReference>
<evidence type="ECO:0000256" key="7">
    <source>
        <dbReference type="SAM" id="Phobius"/>
    </source>
</evidence>
<dbReference type="PANTHER" id="PTHR33048">
    <property type="entry name" value="PTH11-LIKE INTEGRAL MEMBRANE PROTEIN (AFU_ORTHOLOGUE AFUA_5G11245)"/>
    <property type="match status" value="1"/>
</dbReference>
<gene>
    <name evidence="9" type="ORF">DL762_007202</name>
</gene>
<feature type="transmembrane region" description="Helical" evidence="7">
    <location>
        <begin position="97"/>
        <end position="117"/>
    </location>
</feature>
<evidence type="ECO:0000313" key="9">
    <source>
        <dbReference type="EMBL" id="RYO81293.1"/>
    </source>
</evidence>
<feature type="compositionally biased region" description="Polar residues" evidence="6">
    <location>
        <begin position="222"/>
        <end position="243"/>
    </location>
</feature>
<keyword evidence="2 7" id="KW-0812">Transmembrane</keyword>
<reference evidence="9 10" key="1">
    <citation type="submission" date="2018-06" db="EMBL/GenBank/DDBJ databases">
        <title>Complete Genomes of Monosporascus.</title>
        <authorList>
            <person name="Robinson A.J."/>
            <person name="Natvig D.O."/>
        </authorList>
    </citation>
    <scope>NUCLEOTIDE SEQUENCE [LARGE SCALE GENOMIC DNA]</scope>
    <source>
        <strain evidence="9 10">CBS 609.92</strain>
    </source>
</reference>
<keyword evidence="10" id="KW-1185">Reference proteome</keyword>
<dbReference type="EMBL" id="QJNS01000255">
    <property type="protein sequence ID" value="RYO81293.1"/>
    <property type="molecule type" value="Genomic_DNA"/>
</dbReference>
<feature type="domain" description="Rhodopsin" evidence="8">
    <location>
        <begin position="124"/>
        <end position="194"/>
    </location>
</feature>
<feature type="transmembrane region" description="Helical" evidence="7">
    <location>
        <begin position="41"/>
        <end position="67"/>
    </location>
</feature>
<feature type="compositionally biased region" description="Polar residues" evidence="6">
    <location>
        <begin position="269"/>
        <end position="280"/>
    </location>
</feature>
<evidence type="ECO:0000313" key="10">
    <source>
        <dbReference type="Proteomes" id="UP000294003"/>
    </source>
</evidence>
<organism evidence="9 10">
    <name type="scientific">Monosporascus cannonballus</name>
    <dbReference type="NCBI Taxonomy" id="155416"/>
    <lineage>
        <taxon>Eukaryota</taxon>
        <taxon>Fungi</taxon>
        <taxon>Dikarya</taxon>
        <taxon>Ascomycota</taxon>
        <taxon>Pezizomycotina</taxon>
        <taxon>Sordariomycetes</taxon>
        <taxon>Xylariomycetidae</taxon>
        <taxon>Xylariales</taxon>
        <taxon>Xylariales incertae sedis</taxon>
        <taxon>Monosporascus</taxon>
    </lineage>
</organism>
<dbReference type="Proteomes" id="UP000294003">
    <property type="component" value="Unassembled WGS sequence"/>
</dbReference>
<evidence type="ECO:0000256" key="4">
    <source>
        <dbReference type="ARBA" id="ARBA00023136"/>
    </source>
</evidence>
<dbReference type="Pfam" id="PF20684">
    <property type="entry name" value="Fung_rhodopsin"/>
    <property type="match status" value="1"/>
</dbReference>
<evidence type="ECO:0000256" key="1">
    <source>
        <dbReference type="ARBA" id="ARBA00004141"/>
    </source>
</evidence>
<protein>
    <recommendedName>
        <fullName evidence="8">Rhodopsin domain-containing protein</fullName>
    </recommendedName>
</protein>
<proteinExistence type="inferred from homology"/>
<dbReference type="InterPro" id="IPR052337">
    <property type="entry name" value="SAT4-like"/>
</dbReference>
<evidence type="ECO:0000256" key="6">
    <source>
        <dbReference type="SAM" id="MobiDB-lite"/>
    </source>
</evidence>
<feature type="transmembrane region" description="Helical" evidence="7">
    <location>
        <begin position="138"/>
        <end position="162"/>
    </location>
</feature>
<name>A0ABY0GZY8_9PEZI</name>